<dbReference type="EMBL" id="CH473955">
    <property type="protein sequence ID" value="EDM09932.1"/>
    <property type="molecule type" value="Genomic_DNA"/>
</dbReference>
<evidence type="ECO:0000313" key="1">
    <source>
        <dbReference type="EMBL" id="EDM09932.1"/>
    </source>
</evidence>
<accession>A6I4H4</accession>
<dbReference type="Proteomes" id="UP000234681">
    <property type="component" value="Chromosome 2"/>
</dbReference>
<name>A6I4H4_RAT</name>
<gene>
    <name evidence="1" type="ORF">rCG_44429</name>
</gene>
<evidence type="ECO:0000313" key="2">
    <source>
        <dbReference type="Proteomes" id="UP000234681"/>
    </source>
</evidence>
<organism evidence="1 2">
    <name type="scientific">Rattus norvegicus</name>
    <name type="common">Rat</name>
    <dbReference type="NCBI Taxonomy" id="10116"/>
    <lineage>
        <taxon>Eukaryota</taxon>
        <taxon>Metazoa</taxon>
        <taxon>Chordata</taxon>
        <taxon>Craniata</taxon>
        <taxon>Vertebrata</taxon>
        <taxon>Euteleostomi</taxon>
        <taxon>Mammalia</taxon>
        <taxon>Eutheria</taxon>
        <taxon>Euarchontoglires</taxon>
        <taxon>Glires</taxon>
        <taxon>Rodentia</taxon>
        <taxon>Myomorpha</taxon>
        <taxon>Muroidea</taxon>
        <taxon>Muridae</taxon>
        <taxon>Murinae</taxon>
        <taxon>Rattus</taxon>
    </lineage>
</organism>
<proteinExistence type="predicted"/>
<reference evidence="2" key="1">
    <citation type="submission" date="2005-09" db="EMBL/GenBank/DDBJ databases">
        <authorList>
            <person name="Mural R.J."/>
            <person name="Li P.W."/>
            <person name="Adams M.D."/>
            <person name="Amanatides P.G."/>
            <person name="Baden-Tillson H."/>
            <person name="Barnstead M."/>
            <person name="Chin S.H."/>
            <person name="Dew I."/>
            <person name="Evans C.A."/>
            <person name="Ferriera S."/>
            <person name="Flanigan M."/>
            <person name="Fosler C."/>
            <person name="Glodek A."/>
            <person name="Gu Z."/>
            <person name="Holt R.A."/>
            <person name="Jennings D."/>
            <person name="Kraft C.L."/>
            <person name="Lu F."/>
            <person name="Nguyen T."/>
            <person name="Nusskern D.R."/>
            <person name="Pfannkoch C.M."/>
            <person name="Sitter C."/>
            <person name="Sutton G.G."/>
            <person name="Venter J.C."/>
            <person name="Wang Z."/>
            <person name="Woodage T."/>
            <person name="Zheng X.H."/>
            <person name="Zhong F."/>
        </authorList>
    </citation>
    <scope>NUCLEOTIDE SEQUENCE [LARGE SCALE GENOMIC DNA]</scope>
    <source>
        <strain>BN</strain>
        <strain evidence="2">Sprague-Dawley</strain>
    </source>
</reference>
<dbReference type="AlphaFoldDB" id="A6I4H4"/>
<sequence>MQPAAKTKENFKRNQITKRFISSLQERYC</sequence>
<protein>
    <submittedName>
        <fullName evidence="1">RCG44429</fullName>
    </submittedName>
</protein>